<evidence type="ECO:0000259" key="6">
    <source>
        <dbReference type="Pfam" id="PF01509"/>
    </source>
</evidence>
<evidence type="ECO:0000256" key="4">
    <source>
        <dbReference type="ARBA" id="ARBA00023235"/>
    </source>
</evidence>
<dbReference type="NCBIfam" id="TIGR00431">
    <property type="entry name" value="TruB"/>
    <property type="match status" value="1"/>
</dbReference>
<dbReference type="Proteomes" id="UP000177925">
    <property type="component" value="Unassembled WGS sequence"/>
</dbReference>
<comment type="caution">
    <text evidence="9">The sequence shown here is derived from an EMBL/GenBank/DDBJ whole genome shotgun (WGS) entry which is preliminary data.</text>
</comment>
<dbReference type="Pfam" id="PF16198">
    <property type="entry name" value="TruB_C_2"/>
    <property type="match status" value="1"/>
</dbReference>
<evidence type="ECO:0000313" key="10">
    <source>
        <dbReference type="Proteomes" id="UP000177925"/>
    </source>
</evidence>
<protein>
    <recommendedName>
        <fullName evidence="5">tRNA pseudouridine synthase B</fullName>
        <ecNumber evidence="5">5.4.99.25</ecNumber>
    </recommendedName>
    <alternativeName>
        <fullName evidence="5">tRNA pseudouridine(55) synthase</fullName>
        <shortName evidence="5">Psi55 synthase</shortName>
    </alternativeName>
    <alternativeName>
        <fullName evidence="5">tRNA pseudouridylate synthase</fullName>
    </alternativeName>
    <alternativeName>
        <fullName evidence="5">tRNA-uridine isomerase</fullName>
    </alternativeName>
</protein>
<feature type="active site" description="Nucleophile" evidence="5">
    <location>
        <position position="45"/>
    </location>
</feature>
<dbReference type="PANTHER" id="PTHR13767">
    <property type="entry name" value="TRNA-PSEUDOURIDINE SYNTHASE"/>
    <property type="match status" value="1"/>
</dbReference>
<dbReference type="SUPFAM" id="SSF55120">
    <property type="entry name" value="Pseudouridine synthase"/>
    <property type="match status" value="1"/>
</dbReference>
<dbReference type="InterPro" id="IPR032819">
    <property type="entry name" value="TruB_C"/>
</dbReference>
<evidence type="ECO:0000259" key="8">
    <source>
        <dbReference type="Pfam" id="PF16198"/>
    </source>
</evidence>
<dbReference type="AlphaFoldDB" id="A0A1F6TC88"/>
<dbReference type="InterPro" id="IPR014780">
    <property type="entry name" value="tRNA_psdUridine_synth_TruB"/>
</dbReference>
<dbReference type="InterPro" id="IPR036974">
    <property type="entry name" value="PUA_sf"/>
</dbReference>
<dbReference type="STRING" id="1817758.A2150_03650"/>
<dbReference type="GO" id="GO:0003723">
    <property type="term" value="F:RNA binding"/>
    <property type="evidence" value="ECO:0007669"/>
    <property type="project" value="InterPro"/>
</dbReference>
<dbReference type="InterPro" id="IPR020103">
    <property type="entry name" value="PsdUridine_synth_cat_dom_sf"/>
</dbReference>
<feature type="domain" description="tRNA pseudouridylate synthase B C-terminal" evidence="8">
    <location>
        <begin position="178"/>
        <end position="236"/>
    </location>
</feature>
<dbReference type="GO" id="GO:1990481">
    <property type="term" value="P:mRNA pseudouridine synthesis"/>
    <property type="evidence" value="ECO:0007669"/>
    <property type="project" value="TreeGrafter"/>
</dbReference>
<accession>A0A1F6TC88</accession>
<reference evidence="9 10" key="1">
    <citation type="journal article" date="2016" name="Nat. Commun.">
        <title>Thousands of microbial genomes shed light on interconnected biogeochemical processes in an aquifer system.</title>
        <authorList>
            <person name="Anantharaman K."/>
            <person name="Brown C.T."/>
            <person name="Hug L.A."/>
            <person name="Sharon I."/>
            <person name="Castelle C.J."/>
            <person name="Probst A.J."/>
            <person name="Thomas B.C."/>
            <person name="Singh A."/>
            <person name="Wilkins M.J."/>
            <person name="Karaoz U."/>
            <person name="Brodie E.L."/>
            <person name="Williams K.H."/>
            <person name="Hubbard S.S."/>
            <person name="Banfield J.F."/>
        </authorList>
    </citation>
    <scope>NUCLEOTIDE SEQUENCE [LARGE SCALE GENOMIC DNA]</scope>
</reference>
<comment type="function">
    <text evidence="5">Responsible for synthesis of pseudouridine from uracil-55 in the psi GC loop of transfer RNAs.</text>
</comment>
<dbReference type="CDD" id="cd21152">
    <property type="entry name" value="PUA_TruB_bacterial"/>
    <property type="match status" value="1"/>
</dbReference>
<keyword evidence="3 5" id="KW-0819">tRNA processing</keyword>
<dbReference type="EMBL" id="MFSS01000082">
    <property type="protein sequence ID" value="OGI42689.1"/>
    <property type="molecule type" value="Genomic_DNA"/>
</dbReference>
<dbReference type="EC" id="5.4.99.25" evidence="5"/>
<evidence type="ECO:0000256" key="5">
    <source>
        <dbReference type="HAMAP-Rule" id="MF_01080"/>
    </source>
</evidence>
<comment type="catalytic activity">
    <reaction evidence="1 5">
        <text>uridine(55) in tRNA = pseudouridine(55) in tRNA</text>
        <dbReference type="Rhea" id="RHEA:42532"/>
        <dbReference type="Rhea" id="RHEA-COMP:10101"/>
        <dbReference type="Rhea" id="RHEA-COMP:10102"/>
        <dbReference type="ChEBI" id="CHEBI:65314"/>
        <dbReference type="ChEBI" id="CHEBI:65315"/>
        <dbReference type="EC" id="5.4.99.25"/>
    </reaction>
</comment>
<proteinExistence type="inferred from homology"/>
<dbReference type="GO" id="GO:0160148">
    <property type="term" value="F:tRNA pseudouridine(55) synthase activity"/>
    <property type="evidence" value="ECO:0007669"/>
    <property type="project" value="UniProtKB-EC"/>
</dbReference>
<dbReference type="InterPro" id="IPR015240">
    <property type="entry name" value="tRNA_sdUridine_synth_fam1_C"/>
</dbReference>
<dbReference type="InterPro" id="IPR002501">
    <property type="entry name" value="PsdUridine_synth_N"/>
</dbReference>
<dbReference type="GO" id="GO:0031119">
    <property type="term" value="P:tRNA pseudouridine synthesis"/>
    <property type="evidence" value="ECO:0007669"/>
    <property type="project" value="UniProtKB-UniRule"/>
</dbReference>
<dbReference type="Gene3D" id="3.30.2350.10">
    <property type="entry name" value="Pseudouridine synthase"/>
    <property type="match status" value="1"/>
</dbReference>
<evidence type="ECO:0000256" key="2">
    <source>
        <dbReference type="ARBA" id="ARBA00005642"/>
    </source>
</evidence>
<name>A0A1F6TC88_9PROT</name>
<dbReference type="InterPro" id="IPR015947">
    <property type="entry name" value="PUA-like_sf"/>
</dbReference>
<feature type="domain" description="tRNA pseudouridine synthase II TruB subfamily 1 C-terminal" evidence="7">
    <location>
        <begin position="240"/>
        <end position="295"/>
    </location>
</feature>
<dbReference type="HAMAP" id="MF_01080">
    <property type="entry name" value="TruB_bact"/>
    <property type="match status" value="1"/>
</dbReference>
<dbReference type="Pfam" id="PF09157">
    <property type="entry name" value="TruB-C_2"/>
    <property type="match status" value="1"/>
</dbReference>
<sequence length="311" mass="33901">MARTYLDIDGILLLDKPVGMTSNRALQEAKRLLNARKAGHTGSLDPLASGLLPLCFGEATKFSRFLLDADKRYLTVVKLGVSTTTYDGEGEITATRPVAVETAAIERALAAFRGEIEQVPPRYSAIKIDGRRMYELARAGREIEVPPRRVTIYSLELVDRQGDELTLDIRCSKGTYVRSLAHDLGEALGCGGHVARLRRTASAGFDVERAVTLEALRALATPAERAARLLPGDTAVDHLPAVMLSRDAAYYLRQGQAVSAPHGLPAGWVRLYEDREFLGLGEVQADGQVAPKRLVCRPPASERLDRAKENG</sequence>
<dbReference type="PANTHER" id="PTHR13767:SF2">
    <property type="entry name" value="PSEUDOURIDYLATE SYNTHASE TRUB1"/>
    <property type="match status" value="1"/>
</dbReference>
<organism evidence="9 10">
    <name type="scientific">Candidatus Muproteobacteria bacterium RBG_16_64_11</name>
    <dbReference type="NCBI Taxonomy" id="1817758"/>
    <lineage>
        <taxon>Bacteria</taxon>
        <taxon>Pseudomonadati</taxon>
        <taxon>Pseudomonadota</taxon>
        <taxon>Candidatus Muproteobacteria</taxon>
    </lineage>
</organism>
<comment type="similarity">
    <text evidence="2 5">Belongs to the pseudouridine synthase TruB family. Type 1 subfamily.</text>
</comment>
<keyword evidence="4 5" id="KW-0413">Isomerase</keyword>
<evidence type="ECO:0000256" key="3">
    <source>
        <dbReference type="ARBA" id="ARBA00022694"/>
    </source>
</evidence>
<evidence type="ECO:0000259" key="7">
    <source>
        <dbReference type="Pfam" id="PF09157"/>
    </source>
</evidence>
<gene>
    <name evidence="5" type="primary">truB</name>
    <name evidence="9" type="ORF">A2150_03650</name>
</gene>
<dbReference type="FunFam" id="3.30.2350.10:FF:000011">
    <property type="entry name" value="tRNA pseudouridine synthase B"/>
    <property type="match status" value="1"/>
</dbReference>
<evidence type="ECO:0000313" key="9">
    <source>
        <dbReference type="EMBL" id="OGI42689.1"/>
    </source>
</evidence>
<dbReference type="CDD" id="cd02573">
    <property type="entry name" value="PseudoU_synth_EcTruB"/>
    <property type="match status" value="1"/>
</dbReference>
<feature type="domain" description="Pseudouridine synthase II N-terminal" evidence="6">
    <location>
        <begin position="30"/>
        <end position="177"/>
    </location>
</feature>
<evidence type="ECO:0000256" key="1">
    <source>
        <dbReference type="ARBA" id="ARBA00000385"/>
    </source>
</evidence>
<dbReference type="Pfam" id="PF01509">
    <property type="entry name" value="TruB_N"/>
    <property type="match status" value="1"/>
</dbReference>
<dbReference type="SUPFAM" id="SSF88697">
    <property type="entry name" value="PUA domain-like"/>
    <property type="match status" value="1"/>
</dbReference>
<dbReference type="Gene3D" id="2.30.130.10">
    <property type="entry name" value="PUA domain"/>
    <property type="match status" value="1"/>
</dbReference>